<dbReference type="PROSITE" id="PS50801">
    <property type="entry name" value="STAS"/>
    <property type="match status" value="1"/>
</dbReference>
<organism evidence="8 9">
    <name type="scientific">Domibacillus iocasae</name>
    <dbReference type="NCBI Taxonomy" id="1714016"/>
    <lineage>
        <taxon>Bacteria</taxon>
        <taxon>Bacillati</taxon>
        <taxon>Bacillota</taxon>
        <taxon>Bacilli</taxon>
        <taxon>Bacillales</taxon>
        <taxon>Bacillaceae</taxon>
        <taxon>Domibacillus</taxon>
    </lineage>
</organism>
<keyword evidence="9" id="KW-1185">Reference proteome</keyword>
<keyword evidence="5" id="KW-0749">Sporulation</keyword>
<evidence type="ECO:0000256" key="6">
    <source>
        <dbReference type="RuleBase" id="RU003749"/>
    </source>
</evidence>
<evidence type="ECO:0000256" key="1">
    <source>
        <dbReference type="ARBA" id="ARBA00001976"/>
    </source>
</evidence>
<dbReference type="GO" id="GO:0030435">
    <property type="term" value="P:sporulation resulting in formation of a cellular spore"/>
    <property type="evidence" value="ECO:0007669"/>
    <property type="project" value="UniProtKB-KW"/>
</dbReference>
<dbReference type="CDD" id="cd07043">
    <property type="entry name" value="STAS_anti-anti-sigma_factors"/>
    <property type="match status" value="1"/>
</dbReference>
<dbReference type="AlphaFoldDB" id="A0A1E7DMZ3"/>
<evidence type="ECO:0000256" key="4">
    <source>
        <dbReference type="ARBA" id="ARBA00022553"/>
    </source>
</evidence>
<comment type="caution">
    <text evidence="8">The sequence shown here is derived from an EMBL/GenBank/DDBJ whole genome shotgun (WGS) entry which is preliminary data.</text>
</comment>
<dbReference type="NCBIfam" id="TIGR02886">
    <property type="entry name" value="spore_II_AA"/>
    <property type="match status" value="1"/>
</dbReference>
<accession>A0A1E7DMZ3</accession>
<dbReference type="EMBL" id="MAMP01000022">
    <property type="protein sequence ID" value="OES44442.1"/>
    <property type="molecule type" value="Genomic_DNA"/>
</dbReference>
<evidence type="ECO:0000259" key="7">
    <source>
        <dbReference type="PROSITE" id="PS50801"/>
    </source>
</evidence>
<evidence type="ECO:0000313" key="9">
    <source>
        <dbReference type="Proteomes" id="UP000095658"/>
    </source>
</evidence>
<dbReference type="InterPro" id="IPR014237">
    <property type="entry name" value="Anti-sigma_F_ant"/>
</dbReference>
<dbReference type="GO" id="GO:0043856">
    <property type="term" value="F:anti-sigma factor antagonist activity"/>
    <property type="evidence" value="ECO:0007669"/>
    <property type="project" value="InterPro"/>
</dbReference>
<keyword evidence="4" id="KW-0597">Phosphoprotein</keyword>
<dbReference type="RefSeq" id="WP_069939037.1">
    <property type="nucleotide sequence ID" value="NZ_MAMP01000022.1"/>
</dbReference>
<dbReference type="InterPro" id="IPR003658">
    <property type="entry name" value="Anti-sigma_ant"/>
</dbReference>
<dbReference type="OrthoDB" id="9796601at2"/>
<comment type="similarity">
    <text evidence="2 6">Belongs to the anti-sigma-factor antagonist family.</text>
</comment>
<dbReference type="InterPro" id="IPR002645">
    <property type="entry name" value="STAS_dom"/>
</dbReference>
<comment type="function">
    <text evidence="1">In the phosphorylated form it could act as an anti-anti-sigma factor that counteracts SpoIIAB and thus releases sigma f from inhibition.</text>
</comment>
<dbReference type="InterPro" id="IPR036513">
    <property type="entry name" value="STAS_dom_sf"/>
</dbReference>
<proteinExistence type="inferred from homology"/>
<evidence type="ECO:0000256" key="3">
    <source>
        <dbReference type="ARBA" id="ARBA00020784"/>
    </source>
</evidence>
<dbReference type="PANTHER" id="PTHR33495:SF2">
    <property type="entry name" value="ANTI-SIGMA FACTOR ANTAGONIST TM_1081-RELATED"/>
    <property type="match status" value="1"/>
</dbReference>
<sequence length="120" mass="13549">MVTMKAEAQGKVLIIRLTGELDHYYSEQVKEFVEQQIDMNQSQHLVWNLSGLPFMDSSGLGVILGRYRQVNEMGGSVTVCGLNTQVKRLFQLSGLFKIMYVDQTEQEALDRLGESSCKTL</sequence>
<dbReference type="Proteomes" id="UP000095658">
    <property type="component" value="Unassembled WGS sequence"/>
</dbReference>
<evidence type="ECO:0000313" key="8">
    <source>
        <dbReference type="EMBL" id="OES44442.1"/>
    </source>
</evidence>
<gene>
    <name evidence="8" type="ORF">BA724_09190</name>
</gene>
<protein>
    <recommendedName>
        <fullName evidence="3 6">Anti-sigma F factor antagonist</fullName>
    </recommendedName>
    <alternativeName>
        <fullName evidence="6">Stage II sporulation protein</fullName>
    </alternativeName>
</protein>
<feature type="domain" description="STAS" evidence="7">
    <location>
        <begin position="2"/>
        <end position="112"/>
    </location>
</feature>
<dbReference type="SUPFAM" id="SSF52091">
    <property type="entry name" value="SpoIIaa-like"/>
    <property type="match status" value="1"/>
</dbReference>
<dbReference type="STRING" id="1714016.BA724_09190"/>
<dbReference type="GO" id="GO:0045152">
    <property type="term" value="F:antisigma factor binding"/>
    <property type="evidence" value="ECO:0007669"/>
    <property type="project" value="InterPro"/>
</dbReference>
<dbReference type="Pfam" id="PF01740">
    <property type="entry name" value="STAS"/>
    <property type="match status" value="1"/>
</dbReference>
<name>A0A1E7DMZ3_9BACI</name>
<dbReference type="Gene3D" id="3.30.750.24">
    <property type="entry name" value="STAS domain"/>
    <property type="match status" value="1"/>
</dbReference>
<reference evidence="8 9" key="1">
    <citation type="submission" date="2016-06" db="EMBL/GenBank/DDBJ databases">
        <title>Domibacillus iocasae genome sequencing.</title>
        <authorList>
            <person name="Verma A."/>
            <person name="Pal Y."/>
            <person name="Ojha A.K."/>
            <person name="Krishnamurthi S."/>
        </authorList>
    </citation>
    <scope>NUCLEOTIDE SEQUENCE [LARGE SCALE GENOMIC DNA]</scope>
    <source>
        <strain evidence="8 9">DSM 29979</strain>
    </source>
</reference>
<dbReference type="PANTHER" id="PTHR33495">
    <property type="entry name" value="ANTI-SIGMA FACTOR ANTAGONIST TM_1081-RELATED-RELATED"/>
    <property type="match status" value="1"/>
</dbReference>
<evidence type="ECO:0000256" key="5">
    <source>
        <dbReference type="ARBA" id="ARBA00022969"/>
    </source>
</evidence>
<evidence type="ECO:0000256" key="2">
    <source>
        <dbReference type="ARBA" id="ARBA00009013"/>
    </source>
</evidence>
<dbReference type="NCBIfam" id="TIGR00377">
    <property type="entry name" value="ant_ant_sig"/>
    <property type="match status" value="1"/>
</dbReference>